<accession>A0A853DQD7</accession>
<name>A0A853DQD7_9MICO</name>
<proteinExistence type="predicted"/>
<dbReference type="InterPro" id="IPR021398">
    <property type="entry name" value="DUF3037"/>
</dbReference>
<protein>
    <recommendedName>
        <fullName evidence="3">DUF3037 domain-containing protein</fullName>
    </recommendedName>
</protein>
<evidence type="ECO:0008006" key="3">
    <source>
        <dbReference type="Google" id="ProtNLM"/>
    </source>
</evidence>
<sequence length="281" mass="31972">MDYLYWVVRYVPNLVRGEFVNIGVVCGRDSGDWAVQFDTQFVRVTGDLGPDLRELRSWTRWFERRIQPVSPRLIESERPVDSAWIESLRGRQASSIQFSVPSAVDAATAAEAIQLLFPHLVEREPIRRRSGVTRRTMRADVRDTLRHEFGMVVDRDLFMSPRVSIGRQRGLFDLASTRQATSLTNVWAFNVATLDTLQRDIQSWNFIVSRLRDEGARLSLGRRGEFEVGRDVSVQAIIDPPETPIGLRGDIYGAALEEWGRSGIAVETLQDFHTTPELVLS</sequence>
<comment type="caution">
    <text evidence="1">The sequence shown here is derived from an EMBL/GenBank/DDBJ whole genome shotgun (WGS) entry which is preliminary data.</text>
</comment>
<dbReference type="EMBL" id="JACCHJ010000001">
    <property type="protein sequence ID" value="NYK08561.1"/>
    <property type="molecule type" value="Genomic_DNA"/>
</dbReference>
<reference evidence="1 2" key="1">
    <citation type="submission" date="2020-07" db="EMBL/GenBank/DDBJ databases">
        <title>Sequencing the genomes of 1000 actinobacteria strains.</title>
        <authorList>
            <person name="Klenk H.-P."/>
        </authorList>
    </citation>
    <scope>NUCLEOTIDE SEQUENCE [LARGE SCALE GENOMIC DNA]</scope>
    <source>
        <strain evidence="1 2">DSM 15166</strain>
    </source>
</reference>
<evidence type="ECO:0000313" key="1">
    <source>
        <dbReference type="EMBL" id="NYK08561.1"/>
    </source>
</evidence>
<dbReference type="RefSeq" id="WP_179699612.1">
    <property type="nucleotide sequence ID" value="NZ_BAAAHA010000004.1"/>
</dbReference>
<dbReference type="Pfam" id="PF11236">
    <property type="entry name" value="DUF3037"/>
    <property type="match status" value="1"/>
</dbReference>
<dbReference type="Proteomes" id="UP000521075">
    <property type="component" value="Unassembled WGS sequence"/>
</dbReference>
<evidence type="ECO:0000313" key="2">
    <source>
        <dbReference type="Proteomes" id="UP000521075"/>
    </source>
</evidence>
<dbReference type="AlphaFoldDB" id="A0A853DQD7"/>
<organism evidence="1 2">
    <name type="scientific">Leifsonia naganoensis</name>
    <dbReference type="NCBI Taxonomy" id="150025"/>
    <lineage>
        <taxon>Bacteria</taxon>
        <taxon>Bacillati</taxon>
        <taxon>Actinomycetota</taxon>
        <taxon>Actinomycetes</taxon>
        <taxon>Micrococcales</taxon>
        <taxon>Microbacteriaceae</taxon>
        <taxon>Leifsonia</taxon>
    </lineage>
</organism>
<gene>
    <name evidence="1" type="ORF">HNR14_000442</name>
</gene>
<keyword evidence="2" id="KW-1185">Reference proteome</keyword>